<gene>
    <name evidence="3" type="ORF">CR164_01265</name>
</gene>
<keyword evidence="1" id="KW-1133">Transmembrane helix</keyword>
<name>A0A317T8Z2_9CHLB</name>
<evidence type="ECO:0000313" key="4">
    <source>
        <dbReference type="Proteomes" id="UP000246278"/>
    </source>
</evidence>
<dbReference type="SMART" id="SM00317">
    <property type="entry name" value="SET"/>
    <property type="match status" value="1"/>
</dbReference>
<evidence type="ECO:0000256" key="1">
    <source>
        <dbReference type="SAM" id="Phobius"/>
    </source>
</evidence>
<evidence type="ECO:0000313" key="3">
    <source>
        <dbReference type="EMBL" id="PWW83219.1"/>
    </source>
</evidence>
<accession>A0A317T8Z2</accession>
<dbReference type="Pfam" id="PF00856">
    <property type="entry name" value="SET"/>
    <property type="match status" value="1"/>
</dbReference>
<dbReference type="AlphaFoldDB" id="A0A317T8Z2"/>
<dbReference type="GO" id="GO:0032259">
    <property type="term" value="P:methylation"/>
    <property type="evidence" value="ECO:0007669"/>
    <property type="project" value="UniProtKB-KW"/>
</dbReference>
<reference evidence="4" key="1">
    <citation type="submission" date="2017-10" db="EMBL/GenBank/DDBJ databases">
        <authorList>
            <person name="Gaisin V.A."/>
            <person name="Rysina M.S."/>
            <person name="Grouzdev D.S."/>
        </authorList>
    </citation>
    <scope>NUCLEOTIDE SEQUENCE [LARGE SCALE GENOMIC DNA]</scope>
    <source>
        <strain evidence="4">V1</strain>
    </source>
</reference>
<dbReference type="RefSeq" id="WP_110022100.1">
    <property type="nucleotide sequence ID" value="NZ_PDNZ01000001.1"/>
</dbReference>
<dbReference type="SUPFAM" id="SSF82199">
    <property type="entry name" value="SET domain"/>
    <property type="match status" value="1"/>
</dbReference>
<sequence length="156" mass="17444">MEPSFFALLVTTFITGIAGGVLLGKKIKPAADTISEKPVRIGHSNISGRGAFATRNINNGEILERCPVLELSEEDIGGELLNYVFYGENEKTRLVAMGNGMLFNHSSFPNVAYYLEETPLGSELIIYALRDIRKGEELFYNYGSEWWETRNMNEIA</sequence>
<dbReference type="Proteomes" id="UP000246278">
    <property type="component" value="Unassembled WGS sequence"/>
</dbReference>
<comment type="caution">
    <text evidence="3">The sequence shown here is derived from an EMBL/GenBank/DDBJ whole genome shotgun (WGS) entry which is preliminary data.</text>
</comment>
<dbReference type="InterPro" id="IPR001214">
    <property type="entry name" value="SET_dom"/>
</dbReference>
<evidence type="ECO:0000259" key="2">
    <source>
        <dbReference type="PROSITE" id="PS50280"/>
    </source>
</evidence>
<keyword evidence="3" id="KW-0808">Transferase</keyword>
<dbReference type="GO" id="GO:0008168">
    <property type="term" value="F:methyltransferase activity"/>
    <property type="evidence" value="ECO:0007669"/>
    <property type="project" value="UniProtKB-KW"/>
</dbReference>
<keyword evidence="1" id="KW-0812">Transmembrane</keyword>
<feature type="domain" description="SET" evidence="2">
    <location>
        <begin position="37"/>
        <end position="143"/>
    </location>
</feature>
<organism evidence="3 4">
    <name type="scientific">Prosthecochloris marina</name>
    <dbReference type="NCBI Taxonomy" id="2017681"/>
    <lineage>
        <taxon>Bacteria</taxon>
        <taxon>Pseudomonadati</taxon>
        <taxon>Chlorobiota</taxon>
        <taxon>Chlorobiia</taxon>
        <taxon>Chlorobiales</taxon>
        <taxon>Chlorobiaceae</taxon>
        <taxon>Prosthecochloris</taxon>
    </lineage>
</organism>
<dbReference type="Gene3D" id="2.170.270.10">
    <property type="entry name" value="SET domain"/>
    <property type="match status" value="1"/>
</dbReference>
<keyword evidence="1" id="KW-0472">Membrane</keyword>
<keyword evidence="4" id="KW-1185">Reference proteome</keyword>
<dbReference type="InterPro" id="IPR046341">
    <property type="entry name" value="SET_dom_sf"/>
</dbReference>
<feature type="transmembrane region" description="Helical" evidence="1">
    <location>
        <begin position="6"/>
        <end position="24"/>
    </location>
</feature>
<dbReference type="PROSITE" id="PS50280">
    <property type="entry name" value="SET"/>
    <property type="match status" value="1"/>
</dbReference>
<dbReference type="OrthoDB" id="279507at2"/>
<dbReference type="EMBL" id="PDNZ01000001">
    <property type="protein sequence ID" value="PWW83219.1"/>
    <property type="molecule type" value="Genomic_DNA"/>
</dbReference>
<protein>
    <submittedName>
        <fullName evidence="3">SET domain-containing protein-lysine N-methyltransferase</fullName>
    </submittedName>
</protein>
<proteinExistence type="predicted"/>
<keyword evidence="3" id="KW-0489">Methyltransferase</keyword>